<dbReference type="Pfam" id="PF02878">
    <property type="entry name" value="PGM_PMM_I"/>
    <property type="match status" value="1"/>
</dbReference>
<comment type="caution">
    <text evidence="16">The sequence shown here is derived from an EMBL/GenBank/DDBJ whole genome shotgun (WGS) entry which is preliminary data.</text>
</comment>
<evidence type="ECO:0000259" key="14">
    <source>
        <dbReference type="Pfam" id="PF02879"/>
    </source>
</evidence>
<dbReference type="InterPro" id="IPR005843">
    <property type="entry name" value="A-D-PHexomutase_C"/>
</dbReference>
<dbReference type="InterPro" id="IPR036900">
    <property type="entry name" value="A-D-PHexomutase_C_sf"/>
</dbReference>
<reference evidence="16 17" key="1">
    <citation type="submission" date="2016-11" db="EMBL/GenBank/DDBJ databases">
        <title>Rahnella oryzae sp. nov., isolated from rice root.</title>
        <authorList>
            <person name="Zhang X.-X."/>
            <person name="Zhang J."/>
        </authorList>
    </citation>
    <scope>NUCLEOTIDE SEQUENCE [LARGE SCALE GENOMIC DNA]</scope>
    <source>
        <strain evidence="16 17">J11-6</strain>
    </source>
</reference>
<dbReference type="InterPro" id="IPR005845">
    <property type="entry name" value="A-D-PHexomutase_a/b/a-II"/>
</dbReference>
<dbReference type="InterPro" id="IPR005841">
    <property type="entry name" value="Alpha-D-phosphohexomutase_SF"/>
</dbReference>
<dbReference type="EMBL" id="MOXD01000004">
    <property type="protein sequence ID" value="OMQ23769.1"/>
    <property type="molecule type" value="Genomic_DNA"/>
</dbReference>
<evidence type="ECO:0000313" key="16">
    <source>
        <dbReference type="EMBL" id="OMQ23769.1"/>
    </source>
</evidence>
<dbReference type="GO" id="GO:0004615">
    <property type="term" value="F:phosphomannomutase activity"/>
    <property type="evidence" value="ECO:0007669"/>
    <property type="project" value="UniProtKB-EC"/>
</dbReference>
<name>A0A1S8CMP1_9GAMM</name>
<keyword evidence="7" id="KW-0597">Phosphoprotein</keyword>
<dbReference type="GO" id="GO:0000287">
    <property type="term" value="F:magnesium ion binding"/>
    <property type="evidence" value="ECO:0007669"/>
    <property type="project" value="InterPro"/>
</dbReference>
<accession>A0A1S8CMP1</accession>
<organism evidence="16 17">
    <name type="scientific">Serratia oryzae</name>
    <dbReference type="NCBI Taxonomy" id="2034155"/>
    <lineage>
        <taxon>Bacteria</taxon>
        <taxon>Pseudomonadati</taxon>
        <taxon>Pseudomonadota</taxon>
        <taxon>Gammaproteobacteria</taxon>
        <taxon>Enterobacterales</taxon>
        <taxon>Yersiniaceae</taxon>
        <taxon>Serratia</taxon>
    </lineage>
</organism>
<feature type="domain" description="Alpha-D-phosphohexomutase alpha/beta/alpha" evidence="15">
    <location>
        <begin position="261"/>
        <end position="366"/>
    </location>
</feature>
<dbReference type="InterPro" id="IPR016066">
    <property type="entry name" value="A-D-PHexomutase_CS"/>
</dbReference>
<evidence type="ECO:0000256" key="8">
    <source>
        <dbReference type="ARBA" id="ARBA00022723"/>
    </source>
</evidence>
<proteinExistence type="inferred from homology"/>
<gene>
    <name evidence="16" type="ORF">BMI79_09695</name>
</gene>
<dbReference type="InterPro" id="IPR005844">
    <property type="entry name" value="A-D-PHexomutase_a/b/a-I"/>
</dbReference>
<dbReference type="PRINTS" id="PR00509">
    <property type="entry name" value="PGMPMM"/>
</dbReference>
<dbReference type="PROSITE" id="PS00710">
    <property type="entry name" value="PGM_PMM"/>
    <property type="match status" value="1"/>
</dbReference>
<dbReference type="Gene3D" id="3.30.310.50">
    <property type="entry name" value="Alpha-D-phosphohexomutase, C-terminal domain"/>
    <property type="match status" value="1"/>
</dbReference>
<evidence type="ECO:0000256" key="5">
    <source>
        <dbReference type="ARBA" id="ARBA00012730"/>
    </source>
</evidence>
<protein>
    <recommendedName>
        <fullName evidence="6">Phosphomannomutase</fullName>
        <ecNumber evidence="5">5.4.2.8</ecNumber>
    </recommendedName>
</protein>
<comment type="cofactor">
    <cofactor evidence="2">
        <name>Mg(2+)</name>
        <dbReference type="ChEBI" id="CHEBI:18420"/>
    </cofactor>
</comment>
<dbReference type="GO" id="GO:0005975">
    <property type="term" value="P:carbohydrate metabolic process"/>
    <property type="evidence" value="ECO:0007669"/>
    <property type="project" value="InterPro"/>
</dbReference>
<dbReference type="AlphaFoldDB" id="A0A1S8CMP1"/>
<keyword evidence="8 11" id="KW-0479">Metal-binding</keyword>
<comment type="catalytic activity">
    <reaction evidence="1">
        <text>alpha-D-mannose 1-phosphate = D-mannose 6-phosphate</text>
        <dbReference type="Rhea" id="RHEA:11140"/>
        <dbReference type="ChEBI" id="CHEBI:58409"/>
        <dbReference type="ChEBI" id="CHEBI:58735"/>
        <dbReference type="EC" id="5.4.2.8"/>
    </reaction>
</comment>
<evidence type="ECO:0000256" key="6">
    <source>
        <dbReference type="ARBA" id="ARBA00021706"/>
    </source>
</evidence>
<evidence type="ECO:0000256" key="10">
    <source>
        <dbReference type="ARBA" id="ARBA00023235"/>
    </source>
</evidence>
<keyword evidence="10" id="KW-0413">Isomerase</keyword>
<evidence type="ECO:0000256" key="2">
    <source>
        <dbReference type="ARBA" id="ARBA00001946"/>
    </source>
</evidence>
<evidence type="ECO:0000256" key="1">
    <source>
        <dbReference type="ARBA" id="ARBA00000586"/>
    </source>
</evidence>
<dbReference type="Pfam" id="PF00408">
    <property type="entry name" value="PGM_PMM_IV"/>
    <property type="match status" value="1"/>
</dbReference>
<dbReference type="EC" id="5.4.2.8" evidence="5"/>
<evidence type="ECO:0000259" key="13">
    <source>
        <dbReference type="Pfam" id="PF02878"/>
    </source>
</evidence>
<dbReference type="Pfam" id="PF02879">
    <property type="entry name" value="PGM_PMM_II"/>
    <property type="match status" value="1"/>
</dbReference>
<dbReference type="STRING" id="2034155.BMI79_09695"/>
<keyword evidence="17" id="KW-1185">Reference proteome</keyword>
<dbReference type="Proteomes" id="UP000216021">
    <property type="component" value="Unassembled WGS sequence"/>
</dbReference>
<feature type="domain" description="Alpha-D-phosphohexomutase alpha/beta/alpha" evidence="13">
    <location>
        <begin position="7"/>
        <end position="135"/>
    </location>
</feature>
<sequence length="458" mass="51050">METLTCFKAYDIRGKLGSELNEEIAWRIGRAYCQWLKPATVVVGGDARATSVALKNALAKGLMEGGADVIDIGMVGTEEIYFATRFYGLDGGIQITASHNPIDYNGMKLVKKDAQPISGDNGLYEIQALAQQNSFAAAHRRGQLSFQSIREHYVEHLLSYIDPGVLTPMKIVVNAGNGAAGPTLDALEAALAKRQVPIRFIKINHPPDSTFPNGIPNPMLPENQQVTRQAVRDHQADLGIAWDGDFDRCFFFDHHGQFIEGYYIVGLLAETFLRADKSGKIIHDPRLIWNTQAIVRALEGTAIESKTGHAFIKDTMRQHDAAYGGEMSAHHYFRDFGYCDSGMIPWLLVIELLSRKATSLFSLIEASKVRFPVSGELNFTITDPKAKLQQIERFYADSALQITAIDGLSMEFEHWRFNLRASNTEPLVRLNIETRGDRDLLEQQVAQLTQLLHALDTK</sequence>
<evidence type="ECO:0000313" key="17">
    <source>
        <dbReference type="Proteomes" id="UP000216021"/>
    </source>
</evidence>
<dbReference type="OrthoDB" id="9803322at2"/>
<evidence type="ECO:0000256" key="4">
    <source>
        <dbReference type="ARBA" id="ARBA00010231"/>
    </source>
</evidence>
<evidence type="ECO:0000259" key="15">
    <source>
        <dbReference type="Pfam" id="PF02880"/>
    </source>
</evidence>
<feature type="domain" description="Alpha-D-phosphohexomutase alpha/beta/alpha" evidence="14">
    <location>
        <begin position="152"/>
        <end position="256"/>
    </location>
</feature>
<evidence type="ECO:0000259" key="12">
    <source>
        <dbReference type="Pfam" id="PF00408"/>
    </source>
</evidence>
<comment type="pathway">
    <text evidence="3">Nucleotide-sugar biosynthesis; GDP-alpha-D-mannose biosynthesis; alpha-D-mannose 1-phosphate from D-fructose 6-phosphate: step 2/2.</text>
</comment>
<dbReference type="CDD" id="cd03089">
    <property type="entry name" value="PMM_PGM"/>
    <property type="match status" value="1"/>
</dbReference>
<dbReference type="Pfam" id="PF02880">
    <property type="entry name" value="PGM_PMM_III"/>
    <property type="match status" value="1"/>
</dbReference>
<evidence type="ECO:0000256" key="11">
    <source>
        <dbReference type="RuleBase" id="RU004326"/>
    </source>
</evidence>
<dbReference type="InterPro" id="IPR016055">
    <property type="entry name" value="A-D-PHexomutase_a/b/a-I/II/III"/>
</dbReference>
<dbReference type="PANTHER" id="PTHR43771:SF1">
    <property type="entry name" value="PHOSPHOMANNOMUTASE"/>
    <property type="match status" value="1"/>
</dbReference>
<evidence type="ECO:0000256" key="3">
    <source>
        <dbReference type="ARBA" id="ARBA00004699"/>
    </source>
</evidence>
<dbReference type="SUPFAM" id="SSF55957">
    <property type="entry name" value="Phosphoglucomutase, C-terminal domain"/>
    <property type="match status" value="1"/>
</dbReference>
<evidence type="ECO:0000256" key="7">
    <source>
        <dbReference type="ARBA" id="ARBA00022553"/>
    </source>
</evidence>
<keyword evidence="9 11" id="KW-0460">Magnesium</keyword>
<dbReference type="PANTHER" id="PTHR43771">
    <property type="entry name" value="PHOSPHOMANNOMUTASE"/>
    <property type="match status" value="1"/>
</dbReference>
<evidence type="ECO:0000256" key="9">
    <source>
        <dbReference type="ARBA" id="ARBA00022842"/>
    </source>
</evidence>
<dbReference type="RefSeq" id="WP_076941975.1">
    <property type="nucleotide sequence ID" value="NZ_MOXD01000004.1"/>
</dbReference>
<dbReference type="Gene3D" id="3.40.120.10">
    <property type="entry name" value="Alpha-D-Glucose-1,6-Bisphosphate, subunit A, domain 3"/>
    <property type="match status" value="3"/>
</dbReference>
<dbReference type="InterPro" id="IPR005846">
    <property type="entry name" value="A-D-PHexomutase_a/b/a-III"/>
</dbReference>
<feature type="domain" description="Alpha-D-phosphohexomutase C-terminal" evidence="12">
    <location>
        <begin position="376"/>
        <end position="449"/>
    </location>
</feature>
<comment type="similarity">
    <text evidence="4 11">Belongs to the phosphohexose mutase family.</text>
</comment>
<dbReference type="SUPFAM" id="SSF53738">
    <property type="entry name" value="Phosphoglucomutase, first 3 domains"/>
    <property type="match status" value="3"/>
</dbReference>